<dbReference type="InterPro" id="IPR058530">
    <property type="entry name" value="Baseplate_J-like_C"/>
</dbReference>
<dbReference type="InterPro" id="IPR053982">
    <property type="entry name" value="Gp44/GpP-like_C"/>
</dbReference>
<evidence type="ECO:0000259" key="6">
    <source>
        <dbReference type="Pfam" id="PF21929"/>
    </source>
</evidence>
<dbReference type="Pfam" id="PF06890">
    <property type="entry name" value="Phage_Mu_Gp45"/>
    <property type="match status" value="1"/>
</dbReference>
<dbReference type="Pfam" id="PF07409">
    <property type="entry name" value="GP46"/>
    <property type="match status" value="1"/>
</dbReference>
<dbReference type="Pfam" id="PF10076">
    <property type="entry name" value="Phage_Mu_Gp48"/>
    <property type="match status" value="1"/>
</dbReference>
<gene>
    <name evidence="10" type="ORF">BBAD15_g12066</name>
</gene>
<dbReference type="InterPro" id="IPR010877">
    <property type="entry name" value="Phage_Mu_Gp46"/>
</dbReference>
<dbReference type="Pfam" id="PF21683">
    <property type="entry name" value="GpP-like_1st"/>
    <property type="match status" value="1"/>
</dbReference>
<feature type="domain" description="Baseplate protein J-like barrel" evidence="2">
    <location>
        <begin position="1043"/>
        <end position="1124"/>
    </location>
</feature>
<dbReference type="InterPro" id="IPR018755">
    <property type="entry name" value="Phage_Mu_Gp48"/>
</dbReference>
<evidence type="ECO:0000259" key="7">
    <source>
        <dbReference type="Pfam" id="PF22255"/>
    </source>
</evidence>
<name>A0A0A2VPK4_BEABA</name>
<reference evidence="10 11" key="1">
    <citation type="submission" date="2012-10" db="EMBL/GenBank/DDBJ databases">
        <title>Genome sequencing and analysis of entomopathogenic fungi Beauveria bassiana D1-5.</title>
        <authorList>
            <person name="Li Q."/>
            <person name="Wang L."/>
            <person name="Zhang Z."/>
            <person name="Wang Q."/>
            <person name="Ren J."/>
            <person name="Wang M."/>
            <person name="Xu W."/>
            <person name="Wang J."/>
            <person name="Lu Y."/>
            <person name="Du Q."/>
            <person name="Sun Z."/>
        </authorList>
    </citation>
    <scope>NUCLEOTIDE SEQUENCE [LARGE SCALE GENOMIC DNA]</scope>
    <source>
        <strain evidence="10 11">D1-5</strain>
    </source>
</reference>
<feature type="domain" description="Baseplate J-like C-terminal" evidence="9">
    <location>
        <begin position="1261"/>
        <end position="1318"/>
    </location>
</feature>
<dbReference type="InterPro" id="IPR023399">
    <property type="entry name" value="Baseplate-like_2-layer_sand"/>
</dbReference>
<dbReference type="EMBL" id="ANFO01001397">
    <property type="protein sequence ID" value="KGQ02724.1"/>
    <property type="molecule type" value="Genomic_DNA"/>
</dbReference>
<dbReference type="InterPro" id="IPR049354">
    <property type="entry name" value="GpP-like_N"/>
</dbReference>
<sequence length="1510" mass="163361">MAIATDALSALLGTDYDSAKWYESLRPASFRGIKFAVVAEESSHGRRVAIHEYPYRDTAWIEDMGRGVRKITLRCFIVQDSVVYGGGDVIQQRMALIDACEKKDAGTLIHPTLGELSVSVPENGLRLGSSLSSGRAFEFTLTCVESGLRVFSVTTNTSAGNSVKDSYFKTVSTAVLTTVARIKSELRGITQAIKTIKGIVSFWTGFIDSTLSEVTNISNTLNSTFGNQRYGRYSRGRVGGTASAQRRTDAVDTGNLPKLIAQTQAQAITDRKSVSDASLALNSASTIDEYVERISGVVNAVLESTGGVNDRLRELERMANIQNAVYQQAPADRAVADSINALILFLCSAAMAAAAVNALPGSLDEAKTLTIRVSNQLDIALLAAGDRGDDGTYQALLALRDDFLATMSAQSQGLVDLTEFQSSMPLPALAIANTLYQDASRADDNNQQLVMDGMPCQVKLGSDVVITGYVDDWSPSINRARHEVRATGRGKCLDLVDCSAEWPNNVINGGNVLEIATRLASYYNIPVTSDVKDLQSVPQFTINWGESPQEIIERAARWSALLYYDQPDGSLLLTRVGTLRAASGVAEGVNVEDAYYRQSMADRFSDYVGVSLGISPISGWEPGSAYSAVTLATARDPDAANMRYRKRIVIVESTMQAHDRAQSCIDWEMNRRYGRSRQLYVTIDNWRDKAGKLWEPNTLIPVNLPTLKLENTEMLIAEVTFLRDERGTRAQMMLMPAAAFTVQPYEFYQVIPGLNHLGRVTGHKDAGGTQEIQYQTPLEVASAFRIQNFGFSSGLPADTDVLIAFIGGDRSSPVIIGANNQQYRHTGLQQGESVVYNQWGMTVLLTEDGITINAKGKDVEVAECRQATINANWLAAAGELATGDDFQTAAIISLFTDRVARDDDLYENNDRRGWWGDSTSENQMGSRLWLLRREKLTRDVAIRSEDYAREALAWLRQTLSELREQNRAFLQAELQSVGGLLRYSNLKVIADVDAGMAHLHYAYLDWIALQSTPFNATDANLAGWMALKSVFRKPASPARSTAVEASGTVNAVVPPGVILNRADGYQYRTDAELKIGPDGTGTVSATAILPDIIADITGGGAGGNADQGTILTLDVNVPGINSQLMFMAAATGGADIEDEESFRARGLLAFQNPPQGGSDADYKKWALEVPGVTRAWVKRRLNGGGTLGVYIMCDGNHNNGFPVGSDGISQLEDWGAVKATGDQLAVADHIYPKQTDVAIVFVCSPAKKAINFEIGGIKNADSTTVAAIKEALTNLFFDEANPDGTGKIYLSDLNQSIGAVSGTTGYILNAPIANISFNVEDYTSALGALMPPGRAWPRKPSSVQVAVLRALGRSYQRSDDDALGLLSGAFPATATTMLSEWEKTLGLPDDCSIGESGGISDRQRAVVSKLISTGGLTRDYYISVVAALGYTITISQFRPSMCGMSVCGDALNGDEWPFTWRINAPKETVKYSLAGAAYCGDPLASWGNKQLECAINRIAPSHLNIIFNYS</sequence>
<dbReference type="Gene3D" id="3.55.50.10">
    <property type="entry name" value="Baseplate protein-like domains"/>
    <property type="match status" value="1"/>
</dbReference>
<dbReference type="InterPro" id="IPR006949">
    <property type="entry name" value="Barrel_Baseplate_J-like"/>
</dbReference>
<comment type="caution">
    <text evidence="10">The sequence shown here is derived from an EMBL/GenBank/DDBJ whole genome shotgun (WGS) entry which is preliminary data.</text>
</comment>
<dbReference type="Pfam" id="PF26078">
    <property type="entry name" value="Baseplate_J_M"/>
    <property type="match status" value="1"/>
</dbReference>
<accession>A0A0A2VPK4</accession>
<evidence type="ECO:0000256" key="1">
    <source>
        <dbReference type="ARBA" id="ARBA00038087"/>
    </source>
</evidence>
<feature type="domain" description="DNA circulation N-terminal" evidence="4">
    <location>
        <begin position="25"/>
        <end position="118"/>
    </location>
</feature>
<dbReference type="InterPro" id="IPR053861">
    <property type="entry name" value="Phage_Mu_Gp45_N"/>
</dbReference>
<dbReference type="InterPro" id="IPR053981">
    <property type="entry name" value="Gp44/GpP-like_2nd"/>
</dbReference>
<dbReference type="Pfam" id="PF07157">
    <property type="entry name" value="DNA_circ_N"/>
    <property type="match status" value="1"/>
</dbReference>
<feature type="domain" description="Bacteriophage Mu Gp45 N-terminal" evidence="3">
    <location>
        <begin position="758"/>
        <end position="821"/>
    </location>
</feature>
<evidence type="ECO:0000259" key="4">
    <source>
        <dbReference type="Pfam" id="PF07157"/>
    </source>
</evidence>
<dbReference type="Pfam" id="PF22255">
    <property type="entry name" value="Gp44-like_2nd"/>
    <property type="match status" value="1"/>
</dbReference>
<dbReference type="PANTHER" id="PTHR37829">
    <property type="entry name" value="PHAGE-LIKE ELEMENT PBSX PROTEIN XKDT"/>
    <property type="match status" value="1"/>
</dbReference>
<dbReference type="Pfam" id="PF04865">
    <property type="entry name" value="Baseplate_J"/>
    <property type="match status" value="1"/>
</dbReference>
<evidence type="ECO:0000259" key="3">
    <source>
        <dbReference type="Pfam" id="PF06890"/>
    </source>
</evidence>
<evidence type="ECO:0000259" key="8">
    <source>
        <dbReference type="Pfam" id="PF26078"/>
    </source>
</evidence>
<organism evidence="10 11">
    <name type="scientific">Beauveria bassiana D1-5</name>
    <dbReference type="NCBI Taxonomy" id="1245745"/>
    <lineage>
        <taxon>Eukaryota</taxon>
        <taxon>Fungi</taxon>
        <taxon>Dikarya</taxon>
        <taxon>Ascomycota</taxon>
        <taxon>Pezizomycotina</taxon>
        <taxon>Sordariomycetes</taxon>
        <taxon>Hypocreomycetidae</taxon>
        <taxon>Hypocreales</taxon>
        <taxon>Cordycipitaceae</taxon>
        <taxon>Beauveria</taxon>
    </lineage>
</organism>
<evidence type="ECO:0000259" key="5">
    <source>
        <dbReference type="Pfam" id="PF21683"/>
    </source>
</evidence>
<dbReference type="PANTHER" id="PTHR37829:SF3">
    <property type="entry name" value="PROTEIN JAYE-RELATED"/>
    <property type="match status" value="1"/>
</dbReference>
<dbReference type="HOGENOM" id="CLU_248224_0_0_1"/>
<dbReference type="Pfam" id="PF21929">
    <property type="entry name" value="GpP_4th"/>
    <property type="match status" value="1"/>
</dbReference>
<feature type="domain" description="Baseplate hub protein gp44-like N-terminal" evidence="5">
    <location>
        <begin position="442"/>
        <end position="489"/>
    </location>
</feature>
<dbReference type="Pfam" id="PF26079">
    <property type="entry name" value="Baseplate_J_C"/>
    <property type="match status" value="1"/>
</dbReference>
<protein>
    <submittedName>
        <fullName evidence="10">Protein gp47</fullName>
    </submittedName>
</protein>
<feature type="domain" description="Baseplate hub protein gp44/GpP-like C-terminal" evidence="6">
    <location>
        <begin position="660"/>
        <end position="741"/>
    </location>
</feature>
<evidence type="ECO:0000313" key="10">
    <source>
        <dbReference type="EMBL" id="KGQ02724.1"/>
    </source>
</evidence>
<feature type="domain" description="Baseplate hub protein gp44/GpP-like second" evidence="7">
    <location>
        <begin position="492"/>
        <end position="575"/>
    </location>
</feature>
<feature type="domain" description="Baseplate J-like central" evidence="8">
    <location>
        <begin position="1154"/>
        <end position="1207"/>
    </location>
</feature>
<dbReference type="InterPro" id="IPR052399">
    <property type="entry name" value="Phage_Baseplate_Assmbl_Protein"/>
</dbReference>
<evidence type="ECO:0000259" key="2">
    <source>
        <dbReference type="Pfam" id="PF04865"/>
    </source>
</evidence>
<proteinExistence type="inferred from homology"/>
<dbReference type="SUPFAM" id="SSF69279">
    <property type="entry name" value="Phage tail proteins"/>
    <property type="match status" value="2"/>
</dbReference>
<comment type="similarity">
    <text evidence="1">Belongs to the Mu gp47/PBSX XkdT family.</text>
</comment>
<dbReference type="Proteomes" id="UP000030106">
    <property type="component" value="Unassembled WGS sequence"/>
</dbReference>
<dbReference type="Gene3D" id="2.30.300.10">
    <property type="entry name" value="Baseplate protein-like domain - beta roll fold"/>
    <property type="match status" value="1"/>
</dbReference>
<dbReference type="InterPro" id="IPR058531">
    <property type="entry name" value="Baseplate_J_M"/>
</dbReference>
<dbReference type="InterPro" id="IPR009826">
    <property type="entry name" value="DNA_circ_N"/>
</dbReference>
<evidence type="ECO:0000313" key="11">
    <source>
        <dbReference type="Proteomes" id="UP000030106"/>
    </source>
</evidence>
<dbReference type="Gene3D" id="3.30.1920.10">
    <property type="entry name" value="Baseplate protein-like domains - 2 layer sandwich fold"/>
    <property type="match status" value="1"/>
</dbReference>
<evidence type="ECO:0000259" key="9">
    <source>
        <dbReference type="Pfam" id="PF26079"/>
    </source>
</evidence>